<sequence length="260" mass="27602">MISRRCSRPPNSPYRLCQERRTARREYGLRRAVSSSGVPMLTLVSVKVQQGPQGSDVIGECSAPEGSERRRHAAAGSVAFPLDLHIAGVLEERQLFAQSGVAEMESVAQVSEFGPFGRCEQGHQRQTRGSVDQLVESVRLRGRGVHAGRAGRMECRWASGANVNQAIAAANPPSDPGQGRPARTAPAPARAPTASTTTPVTACREVRTSVRCGRAGAPRVRVAAAANRHRRAASCTIGRSGTVRSVLIPTAVNASAVVIR</sequence>
<proteinExistence type="predicted"/>
<feature type="region of interest" description="Disordered" evidence="1">
    <location>
        <begin position="169"/>
        <end position="199"/>
    </location>
</feature>
<dbReference type="AlphaFoldDB" id="A0A097SQ76"/>
<evidence type="ECO:0000313" key="2">
    <source>
        <dbReference type="EMBL" id="AIU93679.1"/>
    </source>
</evidence>
<evidence type="ECO:0000256" key="1">
    <source>
        <dbReference type="SAM" id="MobiDB-lite"/>
    </source>
</evidence>
<protein>
    <submittedName>
        <fullName evidence="2">Uncharacterized protein</fullName>
    </submittedName>
</protein>
<dbReference type="EMBL" id="KJ605395">
    <property type="protein sequence ID" value="AIU93679.1"/>
    <property type="molecule type" value="Genomic_DNA"/>
</dbReference>
<name>A0A097SQ76_9NOCA</name>
<feature type="compositionally biased region" description="Low complexity" evidence="1">
    <location>
        <begin position="180"/>
        <end position="199"/>
    </location>
</feature>
<organism evidence="2">
    <name type="scientific">Rhodococcus sp. NS1</name>
    <dbReference type="NCBI Taxonomy" id="402236"/>
    <lineage>
        <taxon>Bacteria</taxon>
        <taxon>Bacillati</taxon>
        <taxon>Actinomycetota</taxon>
        <taxon>Actinomycetes</taxon>
        <taxon>Mycobacteriales</taxon>
        <taxon>Nocardiaceae</taxon>
        <taxon>Rhodococcus</taxon>
    </lineage>
</organism>
<accession>A0A097SQ76</accession>
<gene>
    <name evidence="2" type="ORF">LRS1606.245</name>
</gene>
<reference evidence="2" key="1">
    <citation type="submission" date="2014-03" db="EMBL/GenBank/DDBJ databases">
        <authorList>
            <person name="Zhang G."/>
            <person name="Zhu L."/>
            <person name="Fang P."/>
        </authorList>
    </citation>
    <scope>NUCLEOTIDE SEQUENCE</scope>
    <source>
        <strain evidence="2">NS1</strain>
        <plasmid evidence="2">pNSL1</plasmid>
    </source>
</reference>
<geneLocation type="plasmid" evidence="2">
    <name>pNSL1</name>
</geneLocation>
<keyword evidence="2" id="KW-0614">Plasmid</keyword>